<sequence length="268" mass="29530">MPAMPDAAAEAVLIAGAGRAILLQIANPGVGRGVAEHSDFASRPLDRLHATLTFVYAVAFGTPEEIAFVRRRVSSAHRPVHSKAGSPPYTAFDPKLQLWVAATLYDTAMTVHRHVFGAADDVLADRLYAAYADLGTALQVPLGLWPPDRTAFERYWAEQVGQLTTDAATRRVAHQLLWPPIGPLPLRATMPLARLLTLGLLPPAVRDLFGFGWTRRQQWLFNTVIAVTRGVYPRLPRLLRQWPKRHYLRQLRRQVLADGRAAAGNSGG</sequence>
<dbReference type="EMBL" id="RDSR01000004">
    <property type="protein sequence ID" value="RNE66606.1"/>
    <property type="molecule type" value="Genomic_DNA"/>
</dbReference>
<dbReference type="RefSeq" id="WP_123045040.1">
    <property type="nucleotide sequence ID" value="NZ_RDSR01000004.1"/>
</dbReference>
<comment type="caution">
    <text evidence="2">The sequence shown here is derived from an EMBL/GenBank/DDBJ whole genome shotgun (WGS) entry which is preliminary data.</text>
</comment>
<dbReference type="GO" id="GO:0016491">
    <property type="term" value="F:oxidoreductase activity"/>
    <property type="evidence" value="ECO:0007669"/>
    <property type="project" value="InterPro"/>
</dbReference>
<dbReference type="PANTHER" id="PTHR36151">
    <property type="entry name" value="BLR2777 PROTEIN"/>
    <property type="match status" value="1"/>
</dbReference>
<organism evidence="2 3">
    <name type="scientific">Cryobacterium tepidiphilum</name>
    <dbReference type="NCBI Taxonomy" id="2486026"/>
    <lineage>
        <taxon>Bacteria</taxon>
        <taxon>Bacillati</taxon>
        <taxon>Actinomycetota</taxon>
        <taxon>Actinomycetes</taxon>
        <taxon>Micrococcales</taxon>
        <taxon>Microbacteriaceae</taxon>
        <taxon>Cryobacterium</taxon>
    </lineage>
</organism>
<feature type="domain" description="ER-bound oxygenase mpaB/mpaB'/Rubber oxygenase catalytic" evidence="1">
    <location>
        <begin position="9"/>
        <end position="229"/>
    </location>
</feature>
<reference evidence="2 3" key="1">
    <citation type="submission" date="2018-11" db="EMBL/GenBank/DDBJ databases">
        <title>Cryobacterium sp. nov., isolated from rhizosphere soil of lettuce.</title>
        <authorList>
            <person name="Wang Y."/>
        </authorList>
    </citation>
    <scope>NUCLEOTIDE SEQUENCE [LARGE SCALE GENOMIC DNA]</scope>
    <source>
        <strain evidence="2 3">NEAU-85</strain>
    </source>
</reference>
<proteinExistence type="predicted"/>
<dbReference type="InterPro" id="IPR018713">
    <property type="entry name" value="MPAB/Lcp_cat_dom"/>
</dbReference>
<keyword evidence="3" id="KW-1185">Reference proteome</keyword>
<dbReference type="Proteomes" id="UP000279859">
    <property type="component" value="Unassembled WGS sequence"/>
</dbReference>
<accession>A0A3M8LM64</accession>
<protein>
    <submittedName>
        <fullName evidence="2">DUF2236 domain-containing protein</fullName>
    </submittedName>
</protein>
<evidence type="ECO:0000313" key="2">
    <source>
        <dbReference type="EMBL" id="RNE66606.1"/>
    </source>
</evidence>
<name>A0A3M8LM64_9MICO</name>
<dbReference type="PANTHER" id="PTHR36151:SF3">
    <property type="entry name" value="ER-BOUND OXYGENASE MPAB_MPAB'_RUBBER OXYGENASE CATALYTIC DOMAIN-CONTAINING PROTEIN"/>
    <property type="match status" value="1"/>
</dbReference>
<gene>
    <name evidence="2" type="ORF">EEJ31_04240</name>
</gene>
<evidence type="ECO:0000313" key="3">
    <source>
        <dbReference type="Proteomes" id="UP000279859"/>
    </source>
</evidence>
<evidence type="ECO:0000259" key="1">
    <source>
        <dbReference type="Pfam" id="PF09995"/>
    </source>
</evidence>
<dbReference type="OrthoDB" id="3422701at2"/>
<dbReference type="AlphaFoldDB" id="A0A3M8LM64"/>
<dbReference type="Pfam" id="PF09995">
    <property type="entry name" value="MPAB_Lcp_cat"/>
    <property type="match status" value="1"/>
</dbReference>